<keyword evidence="2" id="KW-0813">Transport</keyword>
<dbReference type="InterPro" id="IPR036667">
    <property type="entry name" value="PTS_IIB_sorbose-sp_sf"/>
</dbReference>
<reference evidence="9 10" key="1">
    <citation type="submission" date="2024-11" db="EMBL/GenBank/DDBJ databases">
        <authorList>
            <person name="Lucas J.A."/>
        </authorList>
    </citation>
    <scope>NUCLEOTIDE SEQUENCE [LARGE SCALE GENOMIC DNA]</scope>
    <source>
        <strain evidence="9 10">Z 5.4</strain>
    </source>
</reference>
<keyword evidence="6" id="KW-0598">Phosphotransferase system</keyword>
<dbReference type="InterPro" id="IPR004720">
    <property type="entry name" value="PTS_IIB_sorbose-sp"/>
</dbReference>
<keyword evidence="4 9" id="KW-0762">Sugar transport</keyword>
<dbReference type="PROSITE" id="PS51101">
    <property type="entry name" value="PTS_EIIB_TYPE_4"/>
    <property type="match status" value="1"/>
</dbReference>
<keyword evidence="7" id="KW-0418">Kinase</keyword>
<dbReference type="EC" id="2.7.1.-" evidence="9"/>
<evidence type="ECO:0000259" key="8">
    <source>
        <dbReference type="PROSITE" id="PS51101"/>
    </source>
</evidence>
<evidence type="ECO:0000256" key="4">
    <source>
        <dbReference type="ARBA" id="ARBA00022597"/>
    </source>
</evidence>
<dbReference type="Proteomes" id="UP001623041">
    <property type="component" value="Unassembled WGS sequence"/>
</dbReference>
<evidence type="ECO:0000256" key="7">
    <source>
        <dbReference type="ARBA" id="ARBA00022777"/>
    </source>
</evidence>
<dbReference type="SUPFAM" id="SSF52728">
    <property type="entry name" value="PTS IIb component"/>
    <property type="match status" value="1"/>
</dbReference>
<dbReference type="GO" id="GO:0016740">
    <property type="term" value="F:transferase activity"/>
    <property type="evidence" value="ECO:0007669"/>
    <property type="project" value="UniProtKB-KW"/>
</dbReference>
<evidence type="ECO:0000256" key="5">
    <source>
        <dbReference type="ARBA" id="ARBA00022679"/>
    </source>
</evidence>
<accession>A0ABW8RP55</accession>
<protein>
    <submittedName>
        <fullName evidence="9">PTS sugar transporter subunit IIB</fullName>
        <ecNumber evidence="9">2.7.1.-</ecNumber>
    </submittedName>
</protein>
<dbReference type="Gene3D" id="3.40.35.10">
    <property type="entry name" value="Phosphotransferase system, sorbose subfamily IIB component"/>
    <property type="match status" value="1"/>
</dbReference>
<keyword evidence="3" id="KW-0963">Cytoplasm</keyword>
<comment type="caution">
    <text evidence="9">The sequence shown here is derived from an EMBL/GenBank/DDBJ whole genome shotgun (WGS) entry which is preliminary data.</text>
</comment>
<keyword evidence="5 9" id="KW-0808">Transferase</keyword>
<name>A0ABW8RP55_9BACI</name>
<evidence type="ECO:0000313" key="10">
    <source>
        <dbReference type="Proteomes" id="UP001623041"/>
    </source>
</evidence>
<dbReference type="EMBL" id="JBJHQH010000022">
    <property type="protein sequence ID" value="MFK9094362.1"/>
    <property type="molecule type" value="Genomic_DNA"/>
</dbReference>
<evidence type="ECO:0000256" key="6">
    <source>
        <dbReference type="ARBA" id="ARBA00022683"/>
    </source>
</evidence>
<feature type="domain" description="PTS EIIB type-4" evidence="8">
    <location>
        <begin position="1"/>
        <end position="165"/>
    </location>
</feature>
<evidence type="ECO:0000313" key="9">
    <source>
        <dbReference type="EMBL" id="MFK9094362.1"/>
    </source>
</evidence>
<dbReference type="RefSeq" id="WP_406582834.1">
    <property type="nucleotide sequence ID" value="NZ_JBJHQH010000022.1"/>
</dbReference>
<evidence type="ECO:0000256" key="1">
    <source>
        <dbReference type="ARBA" id="ARBA00004496"/>
    </source>
</evidence>
<organism evidence="9 10">
    <name type="scientific">Bacillus salipaludis</name>
    <dbReference type="NCBI Taxonomy" id="2547811"/>
    <lineage>
        <taxon>Bacteria</taxon>
        <taxon>Bacillati</taxon>
        <taxon>Bacillota</taxon>
        <taxon>Bacilli</taxon>
        <taxon>Bacillales</taxon>
        <taxon>Bacillaceae</taxon>
        <taxon>Bacillus</taxon>
    </lineage>
</organism>
<comment type="subcellular location">
    <subcellularLocation>
        <location evidence="1">Cytoplasm</location>
    </subcellularLocation>
</comment>
<dbReference type="Pfam" id="PF03830">
    <property type="entry name" value="PTSIIB_sorb"/>
    <property type="match status" value="1"/>
</dbReference>
<keyword evidence="10" id="KW-1185">Reference proteome</keyword>
<gene>
    <name evidence="9" type="ORF">ACJEBI_23180</name>
</gene>
<proteinExistence type="predicted"/>
<evidence type="ECO:0000256" key="2">
    <source>
        <dbReference type="ARBA" id="ARBA00022448"/>
    </source>
</evidence>
<sequence length="167" mass="18939">MAEIQMVRVDFRLIHGQVITKWIRQTSANRIVIINDVLAADEFMKSIYVMAAPSNVEVEIYAVNTAIDLWKKNQMGEGKLFVLFKDIETTFRTIKGGIPIKDIQIGGLGAGPGRVTVFGPITFNDEDVELLKGLEEEGCRVYLHQVPDEPKMEFKKALEKFNLLKKR</sequence>
<evidence type="ECO:0000256" key="3">
    <source>
        <dbReference type="ARBA" id="ARBA00022490"/>
    </source>
</evidence>